<dbReference type="AlphaFoldDB" id="A0A917YNZ4"/>
<name>A0A917YNZ4_9ACTN</name>
<keyword evidence="1" id="KW-0472">Membrane</keyword>
<feature type="transmembrane region" description="Helical" evidence="1">
    <location>
        <begin position="109"/>
        <end position="130"/>
    </location>
</feature>
<reference evidence="2" key="2">
    <citation type="submission" date="2020-09" db="EMBL/GenBank/DDBJ databases">
        <authorList>
            <person name="Sun Q."/>
            <person name="Zhou Y."/>
        </authorList>
    </citation>
    <scope>NUCLEOTIDE SEQUENCE</scope>
    <source>
        <strain evidence="2">CGMCC 4.7368</strain>
    </source>
</reference>
<protein>
    <submittedName>
        <fullName evidence="2">Uncharacterized protein</fullName>
    </submittedName>
</protein>
<feature type="transmembrane region" description="Helical" evidence="1">
    <location>
        <begin position="182"/>
        <end position="198"/>
    </location>
</feature>
<keyword evidence="1" id="KW-0812">Transmembrane</keyword>
<feature type="transmembrane region" description="Helical" evidence="1">
    <location>
        <begin position="142"/>
        <end position="170"/>
    </location>
</feature>
<proteinExistence type="predicted"/>
<reference evidence="2" key="1">
    <citation type="journal article" date="2014" name="Int. J. Syst. Evol. Microbiol.">
        <title>Complete genome sequence of Corynebacterium casei LMG S-19264T (=DSM 44701T), isolated from a smear-ripened cheese.</title>
        <authorList>
            <consortium name="US DOE Joint Genome Institute (JGI-PGF)"/>
            <person name="Walter F."/>
            <person name="Albersmeier A."/>
            <person name="Kalinowski J."/>
            <person name="Ruckert C."/>
        </authorList>
    </citation>
    <scope>NUCLEOTIDE SEQUENCE</scope>
    <source>
        <strain evidence="2">CGMCC 4.7368</strain>
    </source>
</reference>
<evidence type="ECO:0000313" key="2">
    <source>
        <dbReference type="EMBL" id="GGO60607.1"/>
    </source>
</evidence>
<feature type="transmembrane region" description="Helical" evidence="1">
    <location>
        <begin position="210"/>
        <end position="230"/>
    </location>
</feature>
<accession>A0A917YNZ4</accession>
<feature type="transmembrane region" description="Helical" evidence="1">
    <location>
        <begin position="44"/>
        <end position="66"/>
    </location>
</feature>
<feature type="transmembrane region" description="Helical" evidence="1">
    <location>
        <begin position="78"/>
        <end position="97"/>
    </location>
</feature>
<keyword evidence="1" id="KW-1133">Transmembrane helix</keyword>
<organism evidence="2 3">
    <name type="scientific">Nonomuraea cavernae</name>
    <dbReference type="NCBI Taxonomy" id="2045107"/>
    <lineage>
        <taxon>Bacteria</taxon>
        <taxon>Bacillati</taxon>
        <taxon>Actinomycetota</taxon>
        <taxon>Actinomycetes</taxon>
        <taxon>Streptosporangiales</taxon>
        <taxon>Streptosporangiaceae</taxon>
        <taxon>Nonomuraea</taxon>
    </lineage>
</organism>
<sequence>MQSSHSRVLAIMLHPWLAAKLVFKPRVGPLREDRILDRLAFWRATVGMATIVVITSGYHGVLYPWANSFGKMLQTGGTALLLPPLSLLLMLIITRPGHRARLLPGARRLLVRAALALTVICLPFLLLFLHPNPSINIDGEGVGVLALILALPFLLLWYCCFWGCTIYWAARTGMWTGEIHPLLAPIGTTLIMLLINVSELWEGDSKEVPHWIWLTLNLCGTVTSLLLSFAEYRHLRSIGYRFRNGPEPMTRSAPVPMTHGEPEPAQ</sequence>
<evidence type="ECO:0000313" key="3">
    <source>
        <dbReference type="Proteomes" id="UP000646523"/>
    </source>
</evidence>
<gene>
    <name evidence="2" type="ORF">GCM10012289_00870</name>
</gene>
<dbReference type="Proteomes" id="UP000646523">
    <property type="component" value="Unassembled WGS sequence"/>
</dbReference>
<evidence type="ECO:0000256" key="1">
    <source>
        <dbReference type="SAM" id="Phobius"/>
    </source>
</evidence>
<dbReference type="EMBL" id="BMNH01000001">
    <property type="protein sequence ID" value="GGO60607.1"/>
    <property type="molecule type" value="Genomic_DNA"/>
</dbReference>
<comment type="caution">
    <text evidence="2">The sequence shown here is derived from an EMBL/GenBank/DDBJ whole genome shotgun (WGS) entry which is preliminary data.</text>
</comment>
<keyword evidence="3" id="KW-1185">Reference proteome</keyword>